<dbReference type="AlphaFoldDB" id="A0A8T0DDV9"/>
<reference evidence="2 3" key="1">
    <citation type="submission" date="2019-07" db="EMBL/GenBank/DDBJ databases">
        <title>Annotation for the trematode Paragonimus westermani.</title>
        <authorList>
            <person name="Choi Y.-J."/>
        </authorList>
    </citation>
    <scope>NUCLEOTIDE SEQUENCE [LARGE SCALE GENOMIC DNA]</scope>
    <source>
        <strain evidence="2">180907_Pwestermani</strain>
    </source>
</reference>
<evidence type="ECO:0000313" key="3">
    <source>
        <dbReference type="Proteomes" id="UP000699462"/>
    </source>
</evidence>
<organism evidence="2 3">
    <name type="scientific">Paragonimus westermani</name>
    <dbReference type="NCBI Taxonomy" id="34504"/>
    <lineage>
        <taxon>Eukaryota</taxon>
        <taxon>Metazoa</taxon>
        <taxon>Spiralia</taxon>
        <taxon>Lophotrochozoa</taxon>
        <taxon>Platyhelminthes</taxon>
        <taxon>Trematoda</taxon>
        <taxon>Digenea</taxon>
        <taxon>Plagiorchiida</taxon>
        <taxon>Troglotremata</taxon>
        <taxon>Troglotrematidae</taxon>
        <taxon>Paragonimus</taxon>
    </lineage>
</organism>
<accession>A0A8T0DDV9</accession>
<protein>
    <submittedName>
        <fullName evidence="2">Uncharacterized protein</fullName>
    </submittedName>
</protein>
<dbReference type="Proteomes" id="UP000699462">
    <property type="component" value="Unassembled WGS sequence"/>
</dbReference>
<feature type="compositionally biased region" description="Basic and acidic residues" evidence="1">
    <location>
        <begin position="1"/>
        <end position="10"/>
    </location>
</feature>
<proteinExistence type="predicted"/>
<feature type="compositionally biased region" description="Polar residues" evidence="1">
    <location>
        <begin position="12"/>
        <end position="25"/>
    </location>
</feature>
<feature type="region of interest" description="Disordered" evidence="1">
    <location>
        <begin position="1"/>
        <end position="27"/>
    </location>
</feature>
<gene>
    <name evidence="2" type="ORF">P879_11482</name>
</gene>
<evidence type="ECO:0000313" key="2">
    <source>
        <dbReference type="EMBL" id="KAF8565104.1"/>
    </source>
</evidence>
<dbReference type="EMBL" id="JTDF01007310">
    <property type="protein sequence ID" value="KAF8565104.1"/>
    <property type="molecule type" value="Genomic_DNA"/>
</dbReference>
<keyword evidence="3" id="KW-1185">Reference proteome</keyword>
<name>A0A8T0DDV9_9TREM</name>
<evidence type="ECO:0000256" key="1">
    <source>
        <dbReference type="SAM" id="MobiDB-lite"/>
    </source>
</evidence>
<comment type="caution">
    <text evidence="2">The sequence shown here is derived from an EMBL/GenBank/DDBJ whole genome shotgun (WGS) entry which is preliminary data.</text>
</comment>
<sequence>MPRPPVERVTSHPRQSPEGSPNIGSKFSAPPFSLLQLQFHSSSQPTSVAWLVSWATNIPKRLHITLFLMGFLGFSQGAEGIPYDVVNTEVERRPTAKFTEHLIRS</sequence>